<dbReference type="EMBL" id="MU003510">
    <property type="protein sequence ID" value="KAF2469748.1"/>
    <property type="molecule type" value="Genomic_DNA"/>
</dbReference>
<reference evidence="1" key="1">
    <citation type="journal article" date="2020" name="Stud. Mycol.">
        <title>101 Dothideomycetes genomes: a test case for predicting lifestyles and emergence of pathogens.</title>
        <authorList>
            <person name="Haridas S."/>
            <person name="Albert R."/>
            <person name="Binder M."/>
            <person name="Bloem J."/>
            <person name="Labutti K."/>
            <person name="Salamov A."/>
            <person name="Andreopoulos B."/>
            <person name="Baker S."/>
            <person name="Barry K."/>
            <person name="Bills G."/>
            <person name="Bluhm B."/>
            <person name="Cannon C."/>
            <person name="Castanera R."/>
            <person name="Culley D."/>
            <person name="Daum C."/>
            <person name="Ezra D."/>
            <person name="Gonzalez J."/>
            <person name="Henrissat B."/>
            <person name="Kuo A."/>
            <person name="Liang C."/>
            <person name="Lipzen A."/>
            <person name="Lutzoni F."/>
            <person name="Magnuson J."/>
            <person name="Mondo S."/>
            <person name="Nolan M."/>
            <person name="Ohm R."/>
            <person name="Pangilinan J."/>
            <person name="Park H.-J."/>
            <person name="Ramirez L."/>
            <person name="Alfaro M."/>
            <person name="Sun H."/>
            <person name="Tritt A."/>
            <person name="Yoshinaga Y."/>
            <person name="Zwiers L.-H."/>
            <person name="Turgeon B."/>
            <person name="Goodwin S."/>
            <person name="Spatafora J."/>
            <person name="Crous P."/>
            <person name="Grigoriev I."/>
        </authorList>
    </citation>
    <scope>NUCLEOTIDE SEQUENCE</scope>
    <source>
        <strain evidence="1">ATCC 200398</strain>
    </source>
</reference>
<feature type="non-terminal residue" evidence="1">
    <location>
        <position position="1"/>
    </location>
</feature>
<comment type="caution">
    <text evidence="1">The sequence shown here is derived from an EMBL/GenBank/DDBJ whole genome shotgun (WGS) entry which is preliminary data.</text>
</comment>
<proteinExistence type="predicted"/>
<feature type="non-terminal residue" evidence="1">
    <location>
        <position position="325"/>
    </location>
</feature>
<protein>
    <submittedName>
        <fullName evidence="1">HET-domain-containing protein</fullName>
    </submittedName>
</protein>
<evidence type="ECO:0000313" key="1">
    <source>
        <dbReference type="EMBL" id="KAF2469748.1"/>
    </source>
</evidence>
<name>A0ACB6QT48_9PLEO</name>
<organism evidence="1 2">
    <name type="scientific">Lindgomyces ingoldianus</name>
    <dbReference type="NCBI Taxonomy" id="673940"/>
    <lineage>
        <taxon>Eukaryota</taxon>
        <taxon>Fungi</taxon>
        <taxon>Dikarya</taxon>
        <taxon>Ascomycota</taxon>
        <taxon>Pezizomycotina</taxon>
        <taxon>Dothideomycetes</taxon>
        <taxon>Pleosporomycetidae</taxon>
        <taxon>Pleosporales</taxon>
        <taxon>Lindgomycetaceae</taxon>
        <taxon>Lindgomyces</taxon>
    </lineage>
</organism>
<keyword evidence="2" id="KW-1185">Reference proteome</keyword>
<dbReference type="Proteomes" id="UP000799755">
    <property type="component" value="Unassembled WGS sequence"/>
</dbReference>
<gene>
    <name evidence="1" type="ORF">BDR25DRAFT_370365</name>
</gene>
<sequence length="325" mass="37466">NPKGGHYVTLSHCWGGVDFARLLKGTLHNFQERIPLNELPLTFRDTIHFARRLSSKVRYIWIDSLCIIQDDFDDWLAESTQMYEVYRNSYCNISATAAINSEKGLFFQRNPHQLWGDEVALNTEGIPRPLAKEPPNQHLGPLIRRCHVLDLSFWDREVDKAPANMRGWVLQERLMAPRVLHFCKHQIAWECHHLNAAERFPHGHLIPDRYGRQPISTIPSEVSDAAHENWKRVVERYSKTGLTEAKDKLIALAGIAEMMDAQIRGRYIAGMWEKYLASQLLWRVDPVFENGLFSYPSRRPGCYRAPSFSWAAVDAPQGIRCGQTM</sequence>
<accession>A0ACB6QT48</accession>
<evidence type="ECO:0000313" key="2">
    <source>
        <dbReference type="Proteomes" id="UP000799755"/>
    </source>
</evidence>